<comment type="function">
    <text evidence="4">PPIases accelerate the folding of proteins. It catalyzes the cis-trans isomerization of proline imidic peptide bonds in oligopeptides.</text>
</comment>
<keyword evidence="3 4" id="KW-0413">Isomerase</keyword>
<keyword evidence="6" id="KW-1185">Reference proteome</keyword>
<keyword evidence="2 4" id="KW-0697">Rotamase</keyword>
<sequence length="210" mass="23099">MILRLFFCFLLCPAAVLATISKPSDEKPKGPKVTDKVYFDIQIGDESIGRIVIGLFGKTVPKTVKNFIELAKRPEGEGYTGSTFHRVIKDFMIQGGDFTNGDGTGGRSIYGEKFADENFKIKHHGAGWVSMANAGRDTNGSQFFITARKTPWLDGRHVVFGKVLEGMDVVRKIESTKTLAGDKPEKPVKIAKAGHIPVETPFSVERNDAH</sequence>
<dbReference type="PROSITE" id="PS50072">
    <property type="entry name" value="CSA_PPIASE_2"/>
    <property type="match status" value="1"/>
</dbReference>
<organism evidence="6 7">
    <name type="scientific">Syphacia muris</name>
    <dbReference type="NCBI Taxonomy" id="451379"/>
    <lineage>
        <taxon>Eukaryota</taxon>
        <taxon>Metazoa</taxon>
        <taxon>Ecdysozoa</taxon>
        <taxon>Nematoda</taxon>
        <taxon>Chromadorea</taxon>
        <taxon>Rhabditida</taxon>
        <taxon>Spirurina</taxon>
        <taxon>Oxyuridomorpha</taxon>
        <taxon>Oxyuroidea</taxon>
        <taxon>Oxyuridae</taxon>
        <taxon>Syphacia</taxon>
    </lineage>
</organism>
<dbReference type="GO" id="GO:0003755">
    <property type="term" value="F:peptidyl-prolyl cis-trans isomerase activity"/>
    <property type="evidence" value="ECO:0007669"/>
    <property type="project" value="UniProtKB-UniRule"/>
</dbReference>
<comment type="similarity">
    <text evidence="4">Belongs to the cyclophilin-type PPIase family.</text>
</comment>
<dbReference type="EC" id="5.2.1.8" evidence="4"/>
<dbReference type="InterPro" id="IPR002130">
    <property type="entry name" value="Cyclophilin-type_PPIase_dom"/>
</dbReference>
<dbReference type="GO" id="GO:0006457">
    <property type="term" value="P:protein folding"/>
    <property type="evidence" value="ECO:0007669"/>
    <property type="project" value="InterPro"/>
</dbReference>
<reference evidence="7" key="1">
    <citation type="submission" date="2017-02" db="UniProtKB">
        <authorList>
            <consortium name="WormBaseParasite"/>
        </authorList>
    </citation>
    <scope>IDENTIFICATION</scope>
</reference>
<dbReference type="PANTHER" id="PTHR11071">
    <property type="entry name" value="PEPTIDYL-PROLYL CIS-TRANS ISOMERASE"/>
    <property type="match status" value="1"/>
</dbReference>
<dbReference type="Gene3D" id="2.40.100.10">
    <property type="entry name" value="Cyclophilin-like"/>
    <property type="match status" value="1"/>
</dbReference>
<dbReference type="Proteomes" id="UP000046393">
    <property type="component" value="Unplaced"/>
</dbReference>
<dbReference type="SUPFAM" id="SSF50891">
    <property type="entry name" value="Cyclophilin-like"/>
    <property type="match status" value="1"/>
</dbReference>
<dbReference type="PRINTS" id="PR00153">
    <property type="entry name" value="CSAPPISMRASE"/>
</dbReference>
<name>A0A0N5AZ53_9BILA</name>
<dbReference type="Pfam" id="PF00160">
    <property type="entry name" value="Pro_isomerase"/>
    <property type="match status" value="1"/>
</dbReference>
<feature type="signal peptide" evidence="4">
    <location>
        <begin position="1"/>
        <end position="18"/>
    </location>
</feature>
<proteinExistence type="inferred from homology"/>
<evidence type="ECO:0000256" key="3">
    <source>
        <dbReference type="ARBA" id="ARBA00023235"/>
    </source>
</evidence>
<dbReference type="WBParaSite" id="SMUV_0001027101-mRNA-1">
    <property type="protein sequence ID" value="SMUV_0001027101-mRNA-1"/>
    <property type="gene ID" value="SMUV_0001027101"/>
</dbReference>
<protein>
    <recommendedName>
        <fullName evidence="4">Peptidyl-prolyl cis-trans isomerase</fullName>
        <shortName evidence="4">PPIase</shortName>
        <ecNumber evidence="4">5.2.1.8</ecNumber>
    </recommendedName>
</protein>
<dbReference type="PANTHER" id="PTHR11071:SF561">
    <property type="entry name" value="PEPTIDYL-PROLYL CIS-TRANS ISOMERASE D-RELATED"/>
    <property type="match status" value="1"/>
</dbReference>
<evidence type="ECO:0000313" key="7">
    <source>
        <dbReference type="WBParaSite" id="SMUV_0001027101-mRNA-1"/>
    </source>
</evidence>
<dbReference type="FunFam" id="2.40.100.10:FF:000001">
    <property type="entry name" value="Peptidyl-prolyl cis-trans isomerase"/>
    <property type="match status" value="1"/>
</dbReference>
<dbReference type="InterPro" id="IPR020892">
    <property type="entry name" value="Cyclophilin-type_PPIase_CS"/>
</dbReference>
<feature type="domain" description="PPIase cyclophilin-type" evidence="5">
    <location>
        <begin position="38"/>
        <end position="195"/>
    </location>
</feature>
<comment type="catalytic activity">
    <reaction evidence="1 4">
        <text>[protein]-peptidylproline (omega=180) = [protein]-peptidylproline (omega=0)</text>
        <dbReference type="Rhea" id="RHEA:16237"/>
        <dbReference type="Rhea" id="RHEA-COMP:10747"/>
        <dbReference type="Rhea" id="RHEA-COMP:10748"/>
        <dbReference type="ChEBI" id="CHEBI:83833"/>
        <dbReference type="ChEBI" id="CHEBI:83834"/>
        <dbReference type="EC" id="5.2.1.8"/>
    </reaction>
</comment>
<evidence type="ECO:0000259" key="5">
    <source>
        <dbReference type="PROSITE" id="PS50072"/>
    </source>
</evidence>
<dbReference type="STRING" id="451379.A0A0N5AZ53"/>
<accession>A0A0N5AZ53</accession>
<dbReference type="PROSITE" id="PS00170">
    <property type="entry name" value="CSA_PPIASE_1"/>
    <property type="match status" value="1"/>
</dbReference>
<dbReference type="AlphaFoldDB" id="A0A0N5AZ53"/>
<feature type="chain" id="PRO_5006518034" description="Peptidyl-prolyl cis-trans isomerase" evidence="4">
    <location>
        <begin position="19"/>
        <end position="210"/>
    </location>
</feature>
<keyword evidence="4" id="KW-0732">Signal</keyword>
<evidence type="ECO:0000313" key="6">
    <source>
        <dbReference type="Proteomes" id="UP000046393"/>
    </source>
</evidence>
<dbReference type="GO" id="GO:0005737">
    <property type="term" value="C:cytoplasm"/>
    <property type="evidence" value="ECO:0007669"/>
    <property type="project" value="TreeGrafter"/>
</dbReference>
<evidence type="ECO:0000256" key="1">
    <source>
        <dbReference type="ARBA" id="ARBA00000971"/>
    </source>
</evidence>
<evidence type="ECO:0000256" key="4">
    <source>
        <dbReference type="RuleBase" id="RU363019"/>
    </source>
</evidence>
<evidence type="ECO:0000256" key="2">
    <source>
        <dbReference type="ARBA" id="ARBA00023110"/>
    </source>
</evidence>
<dbReference type="InterPro" id="IPR029000">
    <property type="entry name" value="Cyclophilin-like_dom_sf"/>
</dbReference>
<dbReference type="GO" id="GO:0016018">
    <property type="term" value="F:cyclosporin A binding"/>
    <property type="evidence" value="ECO:0007669"/>
    <property type="project" value="TreeGrafter"/>
</dbReference>